<dbReference type="Pfam" id="PF14604">
    <property type="entry name" value="SH3_9"/>
    <property type="match status" value="1"/>
</dbReference>
<evidence type="ECO:0000256" key="1">
    <source>
        <dbReference type="ARBA" id="ARBA00022443"/>
    </source>
</evidence>
<comment type="caution">
    <text evidence="5">The sequence shown here is derived from an EMBL/GenBank/DDBJ whole genome shotgun (WGS) entry which is preliminary data.</text>
</comment>
<dbReference type="InterPro" id="IPR035899">
    <property type="entry name" value="DBL_dom_sf"/>
</dbReference>
<evidence type="ECO:0000259" key="4">
    <source>
        <dbReference type="PROSITE" id="PS50010"/>
    </source>
</evidence>
<dbReference type="GO" id="GO:0035556">
    <property type="term" value="P:intracellular signal transduction"/>
    <property type="evidence" value="ECO:0007669"/>
    <property type="project" value="InterPro"/>
</dbReference>
<evidence type="ECO:0000313" key="5">
    <source>
        <dbReference type="EMBL" id="CAI8018888.1"/>
    </source>
</evidence>
<dbReference type="Gene3D" id="1.20.900.10">
    <property type="entry name" value="Dbl homology (DH) domain"/>
    <property type="match status" value="1"/>
</dbReference>
<dbReference type="InterPro" id="IPR036028">
    <property type="entry name" value="SH3-like_dom_sf"/>
</dbReference>
<evidence type="ECO:0000256" key="2">
    <source>
        <dbReference type="PROSITE-ProRule" id="PRU00192"/>
    </source>
</evidence>
<dbReference type="InterPro" id="IPR011993">
    <property type="entry name" value="PH-like_dom_sf"/>
</dbReference>
<dbReference type="CDD" id="cd00174">
    <property type="entry name" value="SH3"/>
    <property type="match status" value="1"/>
</dbReference>
<dbReference type="InterPro" id="IPR047887">
    <property type="entry name" value="ARHGAP20_PH"/>
</dbReference>
<dbReference type="CDD" id="cd00160">
    <property type="entry name" value="RhoGEF"/>
    <property type="match status" value="1"/>
</dbReference>
<dbReference type="Pfam" id="PF00621">
    <property type="entry name" value="RhoGEF"/>
    <property type="match status" value="1"/>
</dbReference>
<dbReference type="SUPFAM" id="SSF50729">
    <property type="entry name" value="PH domain-like"/>
    <property type="match status" value="1"/>
</dbReference>
<dbReference type="Proteomes" id="UP001174909">
    <property type="component" value="Unassembled WGS sequence"/>
</dbReference>
<dbReference type="PROSITE" id="PS50002">
    <property type="entry name" value="SH3"/>
    <property type="match status" value="1"/>
</dbReference>
<proteinExistence type="predicted"/>
<dbReference type="AlphaFoldDB" id="A0AA35RXT5"/>
<keyword evidence="1 2" id="KW-0728">SH3 domain</keyword>
<feature type="domain" description="SH3" evidence="3">
    <location>
        <begin position="48"/>
        <end position="109"/>
    </location>
</feature>
<dbReference type="PANTHER" id="PTHR12673:SF159">
    <property type="entry name" value="LD03170P"/>
    <property type="match status" value="1"/>
</dbReference>
<dbReference type="InterPro" id="IPR001452">
    <property type="entry name" value="SH3_domain"/>
</dbReference>
<dbReference type="GO" id="GO:0005085">
    <property type="term" value="F:guanyl-nucleotide exchange factor activity"/>
    <property type="evidence" value="ECO:0007669"/>
    <property type="project" value="InterPro"/>
</dbReference>
<dbReference type="Gene3D" id="2.30.30.40">
    <property type="entry name" value="SH3 Domains"/>
    <property type="match status" value="1"/>
</dbReference>
<dbReference type="SMART" id="SM00325">
    <property type="entry name" value="RhoGEF"/>
    <property type="match status" value="1"/>
</dbReference>
<dbReference type="GO" id="GO:0005737">
    <property type="term" value="C:cytoplasm"/>
    <property type="evidence" value="ECO:0007669"/>
    <property type="project" value="TreeGrafter"/>
</dbReference>
<dbReference type="InterPro" id="IPR001331">
    <property type="entry name" value="GDS_CDC24_CS"/>
</dbReference>
<evidence type="ECO:0000259" key="3">
    <source>
        <dbReference type="PROSITE" id="PS50002"/>
    </source>
</evidence>
<dbReference type="SUPFAM" id="SSF50044">
    <property type="entry name" value="SH3-domain"/>
    <property type="match status" value="1"/>
</dbReference>
<feature type="domain" description="DH" evidence="4">
    <location>
        <begin position="137"/>
        <end position="317"/>
    </location>
</feature>
<dbReference type="InterPro" id="IPR000219">
    <property type="entry name" value="DH_dom"/>
</dbReference>
<gene>
    <name evidence="5" type="ORF">GBAR_LOCUS11409</name>
</gene>
<dbReference type="SMART" id="SM00326">
    <property type="entry name" value="SH3"/>
    <property type="match status" value="1"/>
</dbReference>
<dbReference type="EMBL" id="CASHTH010001713">
    <property type="protein sequence ID" value="CAI8018888.1"/>
    <property type="molecule type" value="Genomic_DNA"/>
</dbReference>
<name>A0AA35RXT5_GEOBA</name>
<accession>A0AA35RXT5</accession>
<keyword evidence="6" id="KW-1185">Reference proteome</keyword>
<dbReference type="PROSITE" id="PS00741">
    <property type="entry name" value="DH_1"/>
    <property type="match status" value="1"/>
</dbReference>
<dbReference type="InterPro" id="IPR051092">
    <property type="entry name" value="FYVE_RhoGEF_PH"/>
</dbReference>
<dbReference type="SUPFAM" id="SSF48065">
    <property type="entry name" value="DBL homology domain (DH-domain)"/>
    <property type="match status" value="1"/>
</dbReference>
<dbReference type="PROSITE" id="PS50010">
    <property type="entry name" value="DH_2"/>
    <property type="match status" value="1"/>
</dbReference>
<dbReference type="Pfam" id="PF22286">
    <property type="entry name" value="RHG20_PH"/>
    <property type="match status" value="1"/>
</dbReference>
<organism evidence="5 6">
    <name type="scientific">Geodia barretti</name>
    <name type="common">Barrett's horny sponge</name>
    <dbReference type="NCBI Taxonomy" id="519541"/>
    <lineage>
        <taxon>Eukaryota</taxon>
        <taxon>Metazoa</taxon>
        <taxon>Porifera</taxon>
        <taxon>Demospongiae</taxon>
        <taxon>Heteroscleromorpha</taxon>
        <taxon>Tetractinellida</taxon>
        <taxon>Astrophorina</taxon>
        <taxon>Geodiidae</taxon>
        <taxon>Geodia</taxon>
    </lineage>
</organism>
<sequence length="471" mass="53882">TSGTVQCSGSEVARSVYLRQVSNSQENKEHSARSNAFSLTPVAMNGLRSLRRYVATWDFRATRDDELTLTRGDILLVAEKFDDGWVRGIRMSDLEVGFFPKDFVAEDTSPIYTLKNIVPPPEGYIKDPKFAEYDSCKRSKIAMEICTSEESYYKKLDTLDKNLAGPLSRNGIITAEECSTIFRHIQVLLNLSHCLLVHLHSRMEGWDERITLIGDLFLDLGHHMKVFISYAVHHVIGAQLILKLNNQERFRSWLEAAKEECEWTLNSLLIEPIQRIPRYELLLKDLLKYTAVDHPDTPLLREALAFVQKIAQDCNESVKRGENELKLYSITRRFPNDEVNVIVSRGATTIKERVRPSVAGGIGRSFRRPRRNSTSNRSVDSTLTFRTFFEREHKRLFVKEGPLMKTAAKFTDPSERYLFLCSDVLLIAQSTSRGHKRFKLKERVLLRHAWVTDTLSLTGDGSIPDRGPENT</sequence>
<reference evidence="5" key="1">
    <citation type="submission" date="2023-03" db="EMBL/GenBank/DDBJ databases">
        <authorList>
            <person name="Steffen K."/>
            <person name="Cardenas P."/>
        </authorList>
    </citation>
    <scope>NUCLEOTIDE SEQUENCE</scope>
</reference>
<evidence type="ECO:0000313" key="6">
    <source>
        <dbReference type="Proteomes" id="UP001174909"/>
    </source>
</evidence>
<dbReference type="PANTHER" id="PTHR12673">
    <property type="entry name" value="FACIOGENITAL DYSPLASIA PROTEIN"/>
    <property type="match status" value="1"/>
</dbReference>
<dbReference type="Gene3D" id="2.30.29.30">
    <property type="entry name" value="Pleckstrin-homology domain (PH domain)/Phosphotyrosine-binding domain (PTB)"/>
    <property type="match status" value="1"/>
</dbReference>
<protein>
    <submittedName>
        <fullName evidence="5">Intersectin-1</fullName>
    </submittedName>
</protein>
<feature type="non-terminal residue" evidence="5">
    <location>
        <position position="1"/>
    </location>
</feature>